<sequence length="230" mass="25268">MGTVEPVCDGVYLVGGAGISHMQDAMAFVIVCGDELVMIDSGAGRGARALEANVRSIPGGPRKMSYLILTHCHVDHIGSARYLRETFGCTVVAHDLDADAIESGDPVKTAASWYNTTLPETPVDRRIHGEHEVILAGGREIHCIHTPGHTPGSMSVYLDIEGTRVLFGQDIHGPFSEAFNSDIGQWRQSMARLMELDADILCEGHFGIFTGKERVRDYIMRYLDQYAQEY</sequence>
<evidence type="ECO:0000259" key="1">
    <source>
        <dbReference type="SMART" id="SM00849"/>
    </source>
</evidence>
<dbReference type="EMBL" id="CAADRM010000105">
    <property type="protein sequence ID" value="VFU15358.1"/>
    <property type="molecule type" value="Genomic_DNA"/>
</dbReference>
<proteinExistence type="predicted"/>
<dbReference type="PANTHER" id="PTHR42951:SF4">
    <property type="entry name" value="ACYL-COENZYME A THIOESTERASE MBLAC2"/>
    <property type="match status" value="1"/>
</dbReference>
<dbReference type="SUPFAM" id="SSF56281">
    <property type="entry name" value="Metallo-hydrolase/oxidoreductase"/>
    <property type="match status" value="1"/>
</dbReference>
<evidence type="ECO:0000313" key="2">
    <source>
        <dbReference type="EMBL" id="VFU15358.1"/>
    </source>
</evidence>
<keyword evidence="2" id="KW-0378">Hydrolase</keyword>
<dbReference type="EC" id="3.-.-.-" evidence="2"/>
<dbReference type="InterPro" id="IPR036866">
    <property type="entry name" value="RibonucZ/Hydroxyglut_hydro"/>
</dbReference>
<name>A0A485M0Q3_9ZZZZ</name>
<protein>
    <submittedName>
        <fullName evidence="2">Putative metallo-hydrolase YflN</fullName>
        <ecNumber evidence="2">3.-.-.-</ecNumber>
    </submittedName>
</protein>
<dbReference type="Pfam" id="PF00753">
    <property type="entry name" value="Lactamase_B"/>
    <property type="match status" value="1"/>
</dbReference>
<dbReference type="InterPro" id="IPR001279">
    <property type="entry name" value="Metallo-B-lactamas"/>
</dbReference>
<dbReference type="InterPro" id="IPR050855">
    <property type="entry name" value="NDM-1-like"/>
</dbReference>
<dbReference type="GO" id="GO:0016787">
    <property type="term" value="F:hydrolase activity"/>
    <property type="evidence" value="ECO:0007669"/>
    <property type="project" value="UniProtKB-KW"/>
</dbReference>
<gene>
    <name evidence="2" type="primary">yflN</name>
    <name evidence="2" type="ORF">SCFA_410026</name>
</gene>
<accession>A0A485M0Q3</accession>
<dbReference type="AlphaFoldDB" id="A0A485M0Q3"/>
<organism evidence="2">
    <name type="scientific">anaerobic digester metagenome</name>
    <dbReference type="NCBI Taxonomy" id="1263854"/>
    <lineage>
        <taxon>unclassified sequences</taxon>
        <taxon>metagenomes</taxon>
        <taxon>ecological metagenomes</taxon>
    </lineage>
</organism>
<reference evidence="2" key="1">
    <citation type="submission" date="2019-03" db="EMBL/GenBank/DDBJ databases">
        <authorList>
            <person name="Hao L."/>
        </authorList>
    </citation>
    <scope>NUCLEOTIDE SEQUENCE</scope>
</reference>
<dbReference type="PANTHER" id="PTHR42951">
    <property type="entry name" value="METALLO-BETA-LACTAMASE DOMAIN-CONTAINING"/>
    <property type="match status" value="1"/>
</dbReference>
<feature type="domain" description="Metallo-beta-lactamase" evidence="1">
    <location>
        <begin position="24"/>
        <end position="205"/>
    </location>
</feature>
<dbReference type="Gene3D" id="3.60.15.10">
    <property type="entry name" value="Ribonuclease Z/Hydroxyacylglutathione hydrolase-like"/>
    <property type="match status" value="1"/>
</dbReference>
<dbReference type="SMART" id="SM00849">
    <property type="entry name" value="Lactamase_B"/>
    <property type="match status" value="1"/>
</dbReference>